<sequence>MEILTIHLKDNFIQRYIEDPTQEHFQIIKFGNDIRIFFISSEPLDSTVEVKIEFQIDHWIFAKSKLKISIALRLNEQLISINKSFAGIKNDMFKVLKWMTNSMKEKCDEVTQTFLMDWKSVLRIEKEEVITLDHFLWAWLNVNTRCLWFESRTQES</sequence>
<dbReference type="EMBL" id="GL883094">
    <property type="protein sequence ID" value="EGG10468.1"/>
    <property type="molecule type" value="Genomic_DNA"/>
</dbReference>
<reference evidence="2" key="1">
    <citation type="journal article" date="2011" name="Proc. Natl. Acad. Sci. U.S.A.">
        <title>Obligate biotrophy features unraveled by the genomic analysis of rust fungi.</title>
        <authorList>
            <person name="Duplessis S."/>
            <person name="Cuomo C.A."/>
            <person name="Lin Y.-C."/>
            <person name="Aerts A."/>
            <person name="Tisserant E."/>
            <person name="Veneault-Fourrey C."/>
            <person name="Joly D.L."/>
            <person name="Hacquard S."/>
            <person name="Amselem J."/>
            <person name="Cantarel B.L."/>
            <person name="Chiu R."/>
            <person name="Coutinho P.M."/>
            <person name="Feau N."/>
            <person name="Field M."/>
            <person name="Frey P."/>
            <person name="Gelhaye E."/>
            <person name="Goldberg J."/>
            <person name="Grabherr M.G."/>
            <person name="Kodira C.D."/>
            <person name="Kohler A."/>
            <person name="Kuees U."/>
            <person name="Lindquist E.A."/>
            <person name="Lucas S.M."/>
            <person name="Mago R."/>
            <person name="Mauceli E."/>
            <person name="Morin E."/>
            <person name="Murat C."/>
            <person name="Pangilinan J.L."/>
            <person name="Park R."/>
            <person name="Pearson M."/>
            <person name="Quesneville H."/>
            <person name="Rouhier N."/>
            <person name="Sakthikumar S."/>
            <person name="Salamov A.A."/>
            <person name="Schmutz J."/>
            <person name="Selles B."/>
            <person name="Shapiro H."/>
            <person name="Tanguay P."/>
            <person name="Tuskan G.A."/>
            <person name="Henrissat B."/>
            <person name="Van de Peer Y."/>
            <person name="Rouze P."/>
            <person name="Ellis J.G."/>
            <person name="Dodds P.N."/>
            <person name="Schein J.E."/>
            <person name="Zhong S."/>
            <person name="Hamelin R.C."/>
            <person name="Grigoriev I.V."/>
            <person name="Szabo L.J."/>
            <person name="Martin F."/>
        </authorList>
    </citation>
    <scope>NUCLEOTIDE SEQUENCE [LARGE SCALE GENOMIC DNA]</scope>
    <source>
        <strain evidence="2">98AG31 / pathotype 3-4-7</strain>
    </source>
</reference>
<evidence type="ECO:0000313" key="1">
    <source>
        <dbReference type="EMBL" id="EGG10468.1"/>
    </source>
</evidence>
<dbReference type="AlphaFoldDB" id="F4RAE9"/>
<evidence type="ECO:0000313" key="2">
    <source>
        <dbReference type="Proteomes" id="UP000001072"/>
    </source>
</evidence>
<dbReference type="GeneID" id="18921854"/>
<gene>
    <name evidence="1" type="ORF">MELLADRAFT_103061</name>
</gene>
<dbReference type="KEGG" id="mlr:MELLADRAFT_103061"/>
<dbReference type="OrthoDB" id="341421at2759"/>
<proteinExistence type="predicted"/>
<dbReference type="InParanoid" id="F4RAE9"/>
<name>F4RAE9_MELLP</name>
<organism evidence="2">
    <name type="scientific">Melampsora larici-populina (strain 98AG31 / pathotype 3-4-7)</name>
    <name type="common">Poplar leaf rust fungus</name>
    <dbReference type="NCBI Taxonomy" id="747676"/>
    <lineage>
        <taxon>Eukaryota</taxon>
        <taxon>Fungi</taxon>
        <taxon>Dikarya</taxon>
        <taxon>Basidiomycota</taxon>
        <taxon>Pucciniomycotina</taxon>
        <taxon>Pucciniomycetes</taxon>
        <taxon>Pucciniales</taxon>
        <taxon>Melampsoraceae</taxon>
        <taxon>Melampsora</taxon>
    </lineage>
</organism>
<dbReference type="RefSeq" id="XP_007405938.1">
    <property type="nucleotide sequence ID" value="XM_007405876.1"/>
</dbReference>
<dbReference type="VEuPathDB" id="FungiDB:MELLADRAFT_103061"/>
<protein>
    <submittedName>
        <fullName evidence="1">Uncharacterized protein</fullName>
    </submittedName>
</protein>
<keyword evidence="2" id="KW-1185">Reference proteome</keyword>
<dbReference type="HOGENOM" id="CLU_1687016_0_0_1"/>
<dbReference type="Proteomes" id="UP000001072">
    <property type="component" value="Unassembled WGS sequence"/>
</dbReference>
<accession>F4RAE9</accession>